<proteinExistence type="inferred from homology"/>
<dbReference type="PROSITE" id="PS01031">
    <property type="entry name" value="SHSP"/>
    <property type="match status" value="1"/>
</dbReference>
<comment type="similarity">
    <text evidence="1 2">Belongs to the small heat shock protein (HSP20) family.</text>
</comment>
<dbReference type="EMBL" id="JBHTMY010000002">
    <property type="protein sequence ID" value="MFD1314837.1"/>
    <property type="molecule type" value="Genomic_DNA"/>
</dbReference>
<evidence type="ECO:0000259" key="3">
    <source>
        <dbReference type="PROSITE" id="PS01031"/>
    </source>
</evidence>
<feature type="domain" description="SHSP" evidence="3">
    <location>
        <begin position="33"/>
        <end position="147"/>
    </location>
</feature>
<evidence type="ECO:0000313" key="4">
    <source>
        <dbReference type="EMBL" id="MFD1314837.1"/>
    </source>
</evidence>
<organism evidence="4 5">
    <name type="scientific">Namhaeicola litoreus</name>
    <dbReference type="NCBI Taxonomy" id="1052145"/>
    <lineage>
        <taxon>Bacteria</taxon>
        <taxon>Pseudomonadati</taxon>
        <taxon>Bacteroidota</taxon>
        <taxon>Flavobacteriia</taxon>
        <taxon>Flavobacteriales</taxon>
        <taxon>Flavobacteriaceae</taxon>
        <taxon>Namhaeicola</taxon>
    </lineage>
</organism>
<evidence type="ECO:0000256" key="1">
    <source>
        <dbReference type="PROSITE-ProRule" id="PRU00285"/>
    </source>
</evidence>
<reference evidence="5" key="1">
    <citation type="journal article" date="2019" name="Int. J. Syst. Evol. Microbiol.">
        <title>The Global Catalogue of Microorganisms (GCM) 10K type strain sequencing project: providing services to taxonomists for standard genome sequencing and annotation.</title>
        <authorList>
            <consortium name="The Broad Institute Genomics Platform"/>
            <consortium name="The Broad Institute Genome Sequencing Center for Infectious Disease"/>
            <person name="Wu L."/>
            <person name="Ma J."/>
        </authorList>
    </citation>
    <scope>NUCLEOTIDE SEQUENCE [LARGE SCALE GENOMIC DNA]</scope>
    <source>
        <strain evidence="5">CCUG 61485</strain>
    </source>
</reference>
<evidence type="ECO:0000256" key="2">
    <source>
        <dbReference type="RuleBase" id="RU003616"/>
    </source>
</evidence>
<keyword evidence="5" id="KW-1185">Reference proteome</keyword>
<dbReference type="InterPro" id="IPR002068">
    <property type="entry name" value="A-crystallin/Hsp20_dom"/>
</dbReference>
<name>A0ABW3XZ31_9FLAO</name>
<accession>A0ABW3XZ31</accession>
<dbReference type="CDD" id="cd06464">
    <property type="entry name" value="ACD_sHsps-like"/>
    <property type="match status" value="1"/>
</dbReference>
<comment type="caution">
    <text evidence="4">The sequence shown here is derived from an EMBL/GenBank/DDBJ whole genome shotgun (WGS) entry which is preliminary data.</text>
</comment>
<dbReference type="Pfam" id="PF00011">
    <property type="entry name" value="HSP20"/>
    <property type="match status" value="1"/>
</dbReference>
<dbReference type="SUPFAM" id="SSF49764">
    <property type="entry name" value="HSP20-like chaperones"/>
    <property type="match status" value="1"/>
</dbReference>
<dbReference type="PANTHER" id="PTHR11527">
    <property type="entry name" value="HEAT-SHOCK PROTEIN 20 FAMILY MEMBER"/>
    <property type="match status" value="1"/>
</dbReference>
<protein>
    <submittedName>
        <fullName evidence="4">Hsp20/alpha crystallin family protein</fullName>
    </submittedName>
</protein>
<dbReference type="Gene3D" id="2.60.40.790">
    <property type="match status" value="1"/>
</dbReference>
<dbReference type="Proteomes" id="UP001597201">
    <property type="component" value="Unassembled WGS sequence"/>
</dbReference>
<dbReference type="InterPro" id="IPR031107">
    <property type="entry name" value="Small_HSP"/>
</dbReference>
<gene>
    <name evidence="4" type="ORF">ACFQ39_04360</name>
</gene>
<dbReference type="InterPro" id="IPR008978">
    <property type="entry name" value="HSP20-like_chaperone"/>
</dbReference>
<dbReference type="RefSeq" id="WP_377176763.1">
    <property type="nucleotide sequence ID" value="NZ_JBHTMY010000002.1"/>
</dbReference>
<evidence type="ECO:0000313" key="5">
    <source>
        <dbReference type="Proteomes" id="UP001597201"/>
    </source>
</evidence>
<sequence>MTLVKFKSPRLPWYDTMFTDLLGTDRLFTKDFLLDDKWVPAMNIKETDENFVIDVAVPGFSKKDFNVVIENGVLHIAAEREAKKEETAENFTRKEFNYNGFTRSFTLPENVNEDEKIKANYKNGILNIVLTKLPADVLTHKRVIEIE</sequence>